<keyword evidence="1" id="KW-0812">Transmembrane</keyword>
<feature type="transmembrane region" description="Helical" evidence="1">
    <location>
        <begin position="43"/>
        <end position="61"/>
    </location>
</feature>
<dbReference type="NCBIfam" id="TIGR04086">
    <property type="entry name" value="TIGR04086_membr"/>
    <property type="match status" value="1"/>
</dbReference>
<name>A0ABV1HCK9_9FIRM</name>
<organism evidence="2 3">
    <name type="scientific">Maccoyibacter intestinihominis</name>
    <dbReference type="NCBI Taxonomy" id="3133499"/>
    <lineage>
        <taxon>Bacteria</taxon>
        <taxon>Bacillati</taxon>
        <taxon>Bacillota</taxon>
        <taxon>Clostridia</taxon>
        <taxon>Lachnospirales</taxon>
        <taxon>Lachnospiraceae</taxon>
        <taxon>Maccoyibacter</taxon>
    </lineage>
</organism>
<dbReference type="Proteomes" id="UP001454489">
    <property type="component" value="Unassembled WGS sequence"/>
</dbReference>
<proteinExistence type="predicted"/>
<keyword evidence="1" id="KW-0472">Membrane</keyword>
<feature type="transmembrane region" description="Helical" evidence="1">
    <location>
        <begin position="73"/>
        <end position="92"/>
    </location>
</feature>
<keyword evidence="1" id="KW-1133">Transmembrane helix</keyword>
<evidence type="ECO:0000256" key="1">
    <source>
        <dbReference type="SAM" id="Phobius"/>
    </source>
</evidence>
<comment type="caution">
    <text evidence="2">The sequence shown here is derived from an EMBL/GenBank/DDBJ whole genome shotgun (WGS) entry which is preliminary data.</text>
</comment>
<evidence type="ECO:0000313" key="2">
    <source>
        <dbReference type="EMBL" id="MEQ2557451.1"/>
    </source>
</evidence>
<evidence type="ECO:0000313" key="3">
    <source>
        <dbReference type="Proteomes" id="UP001454489"/>
    </source>
</evidence>
<reference evidence="2 3" key="1">
    <citation type="submission" date="2024-03" db="EMBL/GenBank/DDBJ databases">
        <title>Human intestinal bacterial collection.</title>
        <authorList>
            <person name="Pauvert C."/>
            <person name="Hitch T.C.A."/>
            <person name="Clavel T."/>
        </authorList>
    </citation>
    <scope>NUCLEOTIDE SEQUENCE [LARGE SCALE GENOMIC DNA]</scope>
    <source>
        <strain evidence="2 3">CLA-AA-H185</strain>
    </source>
</reference>
<dbReference type="RefSeq" id="WP_353530626.1">
    <property type="nucleotide sequence ID" value="NZ_JBBMEX010000005.1"/>
</dbReference>
<gene>
    <name evidence="2" type="ORF">WMO43_06180</name>
</gene>
<dbReference type="EMBL" id="JBBMEX010000005">
    <property type="protein sequence ID" value="MEQ2557451.1"/>
    <property type="molecule type" value="Genomic_DNA"/>
</dbReference>
<dbReference type="Pfam" id="PF12670">
    <property type="entry name" value="DUF3792"/>
    <property type="match status" value="1"/>
</dbReference>
<feature type="transmembrane region" description="Helical" evidence="1">
    <location>
        <begin position="12"/>
        <end position="31"/>
    </location>
</feature>
<feature type="transmembrane region" description="Helical" evidence="1">
    <location>
        <begin position="98"/>
        <end position="118"/>
    </location>
</feature>
<accession>A0ABV1HCK9</accession>
<sequence>MERKSFKWMIVDLMFMYIVTGLGLILMAFLMEKFQLNGTFVEVGVTVIYVVSGIAGGLIAGKKMKRKKFLWGLLLGSLYFLILFAVSAALAGRLPKDLVHMGTTLGICMAAGTLGGMMS</sequence>
<protein>
    <submittedName>
        <fullName evidence="2">TIGR04086 family membrane protein</fullName>
    </submittedName>
</protein>
<dbReference type="InterPro" id="IPR023804">
    <property type="entry name" value="DUF3792_TM"/>
</dbReference>
<keyword evidence="3" id="KW-1185">Reference proteome</keyword>